<evidence type="ECO:0000313" key="4">
    <source>
        <dbReference type="Proteomes" id="UP000326759"/>
    </source>
</evidence>
<dbReference type="AlphaFoldDB" id="A0A5N5SR85"/>
<keyword evidence="1" id="KW-0175">Coiled coil</keyword>
<feature type="region of interest" description="Disordered" evidence="2">
    <location>
        <begin position="351"/>
        <end position="389"/>
    </location>
</feature>
<feature type="compositionally biased region" description="Basic and acidic residues" evidence="2">
    <location>
        <begin position="360"/>
        <end position="389"/>
    </location>
</feature>
<feature type="region of interest" description="Disordered" evidence="2">
    <location>
        <begin position="21"/>
        <end position="43"/>
    </location>
</feature>
<feature type="coiled-coil region" evidence="1">
    <location>
        <begin position="189"/>
        <end position="247"/>
    </location>
</feature>
<organism evidence="3 4">
    <name type="scientific">Armadillidium nasatum</name>
    <dbReference type="NCBI Taxonomy" id="96803"/>
    <lineage>
        <taxon>Eukaryota</taxon>
        <taxon>Metazoa</taxon>
        <taxon>Ecdysozoa</taxon>
        <taxon>Arthropoda</taxon>
        <taxon>Crustacea</taxon>
        <taxon>Multicrustacea</taxon>
        <taxon>Malacostraca</taxon>
        <taxon>Eumalacostraca</taxon>
        <taxon>Peracarida</taxon>
        <taxon>Isopoda</taxon>
        <taxon>Oniscidea</taxon>
        <taxon>Crinocheta</taxon>
        <taxon>Armadillidiidae</taxon>
        <taxon>Armadillidium</taxon>
    </lineage>
</organism>
<sequence>MYKVTLVRAQSREEAFRIREAGRKEEENQKERIKKNENAKWEAEKQRKLDKLEKKLQNDLQDIGKAHESAQIENEALQAFNNRRKNDNIVAAKRGRKALLTLDKEKSLATETHYAARLTKKRVMQKEKKRAARISKLPTPVKIKARKKTTLKPPKKVMFHEAGTFTTSSYVPSKVKIVKEKKFDQISGKESAERENEKYEEIKALKMQEEEEKRKKIEERGKLALKREKTKEMYSNLMKQLNEVEENQELSDYLKGDENIDSLGIENYLRKELSESSKEETESSMEKFFNINVETSNSDKSVSVQDEVDNIQSEIKSPLLQSKDIHFKETVPVHKIPFIREKFLVRVPLSDQSESITPHSTEKSEASPESCKGESSFEEHKMKRLVEAH</sequence>
<evidence type="ECO:0000313" key="3">
    <source>
        <dbReference type="EMBL" id="KAB7496149.1"/>
    </source>
</evidence>
<reference evidence="3 4" key="1">
    <citation type="journal article" date="2019" name="PLoS Biol.">
        <title>Sex chromosomes control vertical transmission of feminizing Wolbachia symbionts in an isopod.</title>
        <authorList>
            <person name="Becking T."/>
            <person name="Chebbi M.A."/>
            <person name="Giraud I."/>
            <person name="Moumen B."/>
            <person name="Laverre T."/>
            <person name="Caubet Y."/>
            <person name="Peccoud J."/>
            <person name="Gilbert C."/>
            <person name="Cordaux R."/>
        </authorList>
    </citation>
    <scope>NUCLEOTIDE SEQUENCE [LARGE SCALE GENOMIC DNA]</scope>
    <source>
        <strain evidence="3">ANa2</strain>
        <tissue evidence="3">Whole body excluding digestive tract and cuticle</tissue>
    </source>
</reference>
<evidence type="ECO:0000256" key="1">
    <source>
        <dbReference type="SAM" id="Coils"/>
    </source>
</evidence>
<evidence type="ECO:0000256" key="2">
    <source>
        <dbReference type="SAM" id="MobiDB-lite"/>
    </source>
</evidence>
<gene>
    <name evidence="3" type="ORF">Anas_06375</name>
</gene>
<name>A0A5N5SR85_9CRUS</name>
<dbReference type="OrthoDB" id="6359887at2759"/>
<accession>A0A5N5SR85</accession>
<protein>
    <submittedName>
        <fullName evidence="3">Centrosomal protein</fullName>
    </submittedName>
</protein>
<dbReference type="EMBL" id="SEYY01021701">
    <property type="protein sequence ID" value="KAB7496149.1"/>
    <property type="molecule type" value="Genomic_DNA"/>
</dbReference>
<keyword evidence="4" id="KW-1185">Reference proteome</keyword>
<dbReference type="Proteomes" id="UP000326759">
    <property type="component" value="Unassembled WGS sequence"/>
</dbReference>
<proteinExistence type="predicted"/>
<comment type="caution">
    <text evidence="3">The sequence shown here is derived from an EMBL/GenBank/DDBJ whole genome shotgun (WGS) entry which is preliminary data.</text>
</comment>